<gene>
    <name evidence="1" type="ORF">OVA965_LOCUS30847</name>
    <name evidence="2" type="ORF">TMI583_LOCUS31658</name>
</gene>
<comment type="caution">
    <text evidence="2">The sequence shown here is derived from an EMBL/GenBank/DDBJ whole genome shotgun (WGS) entry which is preliminary data.</text>
</comment>
<evidence type="ECO:0000313" key="2">
    <source>
        <dbReference type="EMBL" id="CAF4162598.1"/>
    </source>
</evidence>
<reference evidence="2" key="1">
    <citation type="submission" date="2021-02" db="EMBL/GenBank/DDBJ databases">
        <authorList>
            <person name="Nowell W R."/>
        </authorList>
    </citation>
    <scope>NUCLEOTIDE SEQUENCE</scope>
</reference>
<dbReference type="EMBL" id="CAJOBA010044350">
    <property type="protein sequence ID" value="CAF4162598.1"/>
    <property type="molecule type" value="Genomic_DNA"/>
</dbReference>
<dbReference type="Proteomes" id="UP000677228">
    <property type="component" value="Unassembled WGS sequence"/>
</dbReference>
<name>A0A8S2RPG3_9BILA</name>
<accession>A0A8S2RPG3</accession>
<protein>
    <submittedName>
        <fullName evidence="2">Uncharacterized protein</fullName>
    </submittedName>
</protein>
<dbReference type="Proteomes" id="UP000682733">
    <property type="component" value="Unassembled WGS sequence"/>
</dbReference>
<evidence type="ECO:0000313" key="1">
    <source>
        <dbReference type="EMBL" id="CAF1352149.1"/>
    </source>
</evidence>
<feature type="non-terminal residue" evidence="2">
    <location>
        <position position="457"/>
    </location>
</feature>
<sequence length="457" mass="50964">MNGRMNRLPVLNSKLNSIKKQYTLHRSPSINERQVGNYPFLTPQQTIIQTTSGVPQEYESIYYEEDYDQPLHCIRESYVLQSDPLSSYVQSSADTQVIHHQQPSITYLSQPSSQQYLCSPSSQAVQTVIVAQQPQTTSIQPTFINQMPIQTTRQQPLLCVQSPLQQTASVILQQPQQIQQPQIIQTSMSVPQIIQAIQPQQLVQAIQPQQLVQAIQPQQLIQAIQPQQLIQAIQPQQLIQAIQPQQLMQAATVLPANLLQSLQASPQLLYQRPYDPVIIPMQNQQIAISPLVPLSQPSYAPARLVALPQSSLLAQQQQRPNMFQQALVRTVADQTGPIFGQQNPTGGLGLLSRPVVAAPLMATSTGINAIRMPMVMGVNSNQIQRPVPMMGMTQQQNFPIVPINGLLIPFQPSNVQQPRFPGIAPNLYSPISRNPYSPLARNLYSPNNYPQPYRSSL</sequence>
<organism evidence="2 3">
    <name type="scientific">Didymodactylos carnosus</name>
    <dbReference type="NCBI Taxonomy" id="1234261"/>
    <lineage>
        <taxon>Eukaryota</taxon>
        <taxon>Metazoa</taxon>
        <taxon>Spiralia</taxon>
        <taxon>Gnathifera</taxon>
        <taxon>Rotifera</taxon>
        <taxon>Eurotatoria</taxon>
        <taxon>Bdelloidea</taxon>
        <taxon>Philodinida</taxon>
        <taxon>Philodinidae</taxon>
        <taxon>Didymodactylos</taxon>
    </lineage>
</organism>
<proteinExistence type="predicted"/>
<dbReference type="AlphaFoldDB" id="A0A8S2RPG3"/>
<evidence type="ECO:0000313" key="3">
    <source>
        <dbReference type="Proteomes" id="UP000682733"/>
    </source>
</evidence>
<dbReference type="EMBL" id="CAJNOK010022709">
    <property type="protein sequence ID" value="CAF1352149.1"/>
    <property type="molecule type" value="Genomic_DNA"/>
</dbReference>